<feature type="domain" description="O-methyltransferase C-terminal" evidence="4">
    <location>
        <begin position="243"/>
        <end position="425"/>
    </location>
</feature>
<dbReference type="InterPro" id="IPR036388">
    <property type="entry name" value="WH-like_DNA-bd_sf"/>
</dbReference>
<dbReference type="Gene3D" id="1.10.10.10">
    <property type="entry name" value="Winged helix-like DNA-binding domain superfamily/Winged helix DNA-binding domain"/>
    <property type="match status" value="1"/>
</dbReference>
<evidence type="ECO:0000313" key="5">
    <source>
        <dbReference type="EMBL" id="KAF2742604.1"/>
    </source>
</evidence>
<accession>A0A6A6UYQ7</accession>
<proteinExistence type="predicted"/>
<dbReference type="GO" id="GO:0032259">
    <property type="term" value="P:methylation"/>
    <property type="evidence" value="ECO:0007669"/>
    <property type="project" value="UniProtKB-KW"/>
</dbReference>
<reference evidence="5" key="1">
    <citation type="journal article" date="2020" name="Stud. Mycol.">
        <title>101 Dothideomycetes genomes: a test case for predicting lifestyles and emergence of pathogens.</title>
        <authorList>
            <person name="Haridas S."/>
            <person name="Albert R."/>
            <person name="Binder M."/>
            <person name="Bloem J."/>
            <person name="Labutti K."/>
            <person name="Salamov A."/>
            <person name="Andreopoulos B."/>
            <person name="Baker S."/>
            <person name="Barry K."/>
            <person name="Bills G."/>
            <person name="Bluhm B."/>
            <person name="Cannon C."/>
            <person name="Castanera R."/>
            <person name="Culley D."/>
            <person name="Daum C."/>
            <person name="Ezra D."/>
            <person name="Gonzalez J."/>
            <person name="Henrissat B."/>
            <person name="Kuo A."/>
            <person name="Liang C."/>
            <person name="Lipzen A."/>
            <person name="Lutzoni F."/>
            <person name="Magnuson J."/>
            <person name="Mondo S."/>
            <person name="Nolan M."/>
            <person name="Ohm R."/>
            <person name="Pangilinan J."/>
            <person name="Park H.-J."/>
            <person name="Ramirez L."/>
            <person name="Alfaro M."/>
            <person name="Sun H."/>
            <person name="Tritt A."/>
            <person name="Yoshinaga Y."/>
            <person name="Zwiers L.-H."/>
            <person name="Turgeon B."/>
            <person name="Goodwin S."/>
            <person name="Spatafora J."/>
            <person name="Crous P."/>
            <person name="Grigoriev I."/>
        </authorList>
    </citation>
    <scope>NUCLEOTIDE SEQUENCE</scope>
    <source>
        <strain evidence="5">CBS 119925</strain>
    </source>
</reference>
<dbReference type="PANTHER" id="PTHR43712">
    <property type="entry name" value="PUTATIVE (AFU_ORTHOLOGUE AFUA_4G14580)-RELATED"/>
    <property type="match status" value="1"/>
</dbReference>
<dbReference type="InterPro" id="IPR001077">
    <property type="entry name" value="COMT_C"/>
</dbReference>
<dbReference type="InterPro" id="IPR029063">
    <property type="entry name" value="SAM-dependent_MTases_sf"/>
</dbReference>
<dbReference type="AlphaFoldDB" id="A0A6A6UYQ7"/>
<name>A0A6A6UYQ7_9PLEO</name>
<dbReference type="GO" id="GO:0008171">
    <property type="term" value="F:O-methyltransferase activity"/>
    <property type="evidence" value="ECO:0007669"/>
    <property type="project" value="InterPro"/>
</dbReference>
<gene>
    <name evidence="5" type="ORF">M011DRAFT_472066</name>
</gene>
<dbReference type="EMBL" id="MU006606">
    <property type="protein sequence ID" value="KAF2742604.1"/>
    <property type="molecule type" value="Genomic_DNA"/>
</dbReference>
<dbReference type="PROSITE" id="PS51683">
    <property type="entry name" value="SAM_OMT_II"/>
    <property type="match status" value="1"/>
</dbReference>
<sequence length="451" mass="50362">MADATLNPEQTTLLTLAAKISEQAETLTKSLKDNNVPMCDFTVDSPATYASPSPEIYMQRQGLIESLMDMIYLTQGPNESIFNYAHSAMPDAACINILNYFNFWDAVPLHGTATFQEIASHVSLPVDVVKRLVRHATTLRIFEETAPGKSTSEIRHSFRSAPLARSKGLRALLLTTLEMSGGPLMALHFALERYSKGKDHLPKNIDETAFSLLYSGGKFGTFKNTWEMLEEDGEGERKGWRQREFTVFMDYLKEIFGLEGVVKNAYDWESVGKAKVVDIGGSAGHDAITLAKSFPDLEIVVQDLPQVTPVFNANLPSELSSRVSFMAHNMFDPQPVAADIYLLKLILHDWPDEEAIKLLRALIPSLKPGARVIFIEYVGAEEDSEDAPLPRIVRGMGSATDLRVMALFNNRERPVSAWKEIFTMADERFEVRSVKSDKVAFYAVVEAVWRG</sequence>
<keyword evidence="6" id="KW-1185">Reference proteome</keyword>
<evidence type="ECO:0000313" key="6">
    <source>
        <dbReference type="Proteomes" id="UP000799440"/>
    </source>
</evidence>
<dbReference type="Pfam" id="PF00891">
    <property type="entry name" value="Methyltransf_2"/>
    <property type="match status" value="1"/>
</dbReference>
<dbReference type="SUPFAM" id="SSF53335">
    <property type="entry name" value="S-adenosyl-L-methionine-dependent methyltransferases"/>
    <property type="match status" value="1"/>
</dbReference>
<dbReference type="OrthoDB" id="1606438at2759"/>
<organism evidence="5 6">
    <name type="scientific">Sporormia fimetaria CBS 119925</name>
    <dbReference type="NCBI Taxonomy" id="1340428"/>
    <lineage>
        <taxon>Eukaryota</taxon>
        <taxon>Fungi</taxon>
        <taxon>Dikarya</taxon>
        <taxon>Ascomycota</taxon>
        <taxon>Pezizomycotina</taxon>
        <taxon>Dothideomycetes</taxon>
        <taxon>Pleosporomycetidae</taxon>
        <taxon>Pleosporales</taxon>
        <taxon>Sporormiaceae</taxon>
        <taxon>Sporormia</taxon>
    </lineage>
</organism>
<protein>
    <submittedName>
        <fullName evidence="5">S-adenosyl-L-methionine-dependent methyltransferase</fullName>
    </submittedName>
</protein>
<dbReference type="InterPro" id="IPR016461">
    <property type="entry name" value="COMT-like"/>
</dbReference>
<dbReference type="PANTHER" id="PTHR43712:SF12">
    <property type="entry name" value="STERIGMATOCYSTIN 8-O-METHYLTRANSFERASE"/>
    <property type="match status" value="1"/>
</dbReference>
<evidence type="ECO:0000256" key="1">
    <source>
        <dbReference type="ARBA" id="ARBA00022603"/>
    </source>
</evidence>
<keyword evidence="3" id="KW-0949">S-adenosyl-L-methionine</keyword>
<evidence type="ECO:0000259" key="4">
    <source>
        <dbReference type="Pfam" id="PF00891"/>
    </source>
</evidence>
<dbReference type="Proteomes" id="UP000799440">
    <property type="component" value="Unassembled WGS sequence"/>
</dbReference>
<dbReference type="Gene3D" id="3.40.50.150">
    <property type="entry name" value="Vaccinia Virus protein VP39"/>
    <property type="match status" value="1"/>
</dbReference>
<keyword evidence="2" id="KW-0808">Transferase</keyword>
<keyword evidence="1 5" id="KW-0489">Methyltransferase</keyword>
<evidence type="ECO:0000256" key="3">
    <source>
        <dbReference type="ARBA" id="ARBA00022691"/>
    </source>
</evidence>
<evidence type="ECO:0000256" key="2">
    <source>
        <dbReference type="ARBA" id="ARBA00022679"/>
    </source>
</evidence>